<dbReference type="AlphaFoldDB" id="M1UVK2"/>
<gene>
    <name evidence="3" type="ORF">CYME_CMQ127C</name>
</gene>
<dbReference type="HOGENOM" id="CLU_1172146_0_0_1"/>
<accession>M1UVK2</accession>
<dbReference type="InterPro" id="IPR036938">
    <property type="entry name" value="PAP2/HPO_sf"/>
</dbReference>
<dbReference type="OrthoDB" id="10266771at2759"/>
<dbReference type="SMART" id="SM00014">
    <property type="entry name" value="acidPPc"/>
    <property type="match status" value="1"/>
</dbReference>
<dbReference type="RefSeq" id="XP_005538072.1">
    <property type="nucleotide sequence ID" value="XM_005538015.1"/>
</dbReference>
<reference evidence="3 4" key="1">
    <citation type="journal article" date="2004" name="Nature">
        <title>Genome sequence of the ultrasmall unicellular red alga Cyanidioschyzon merolae 10D.</title>
        <authorList>
            <person name="Matsuzaki M."/>
            <person name="Misumi O."/>
            <person name="Shin-i T."/>
            <person name="Maruyama S."/>
            <person name="Takahara M."/>
            <person name="Miyagishima S."/>
            <person name="Mori T."/>
            <person name="Nishida K."/>
            <person name="Yagisawa F."/>
            <person name="Nishida K."/>
            <person name="Yoshida Y."/>
            <person name="Nishimura Y."/>
            <person name="Nakao S."/>
            <person name="Kobayashi T."/>
            <person name="Momoyama Y."/>
            <person name="Higashiyama T."/>
            <person name="Minoda A."/>
            <person name="Sano M."/>
            <person name="Nomoto H."/>
            <person name="Oishi K."/>
            <person name="Hayashi H."/>
            <person name="Ohta F."/>
            <person name="Nishizaka S."/>
            <person name="Haga S."/>
            <person name="Miura S."/>
            <person name="Morishita T."/>
            <person name="Kabeya Y."/>
            <person name="Terasawa K."/>
            <person name="Suzuki Y."/>
            <person name="Ishii Y."/>
            <person name="Asakawa S."/>
            <person name="Takano H."/>
            <person name="Ohta N."/>
            <person name="Kuroiwa H."/>
            <person name="Tanaka K."/>
            <person name="Shimizu N."/>
            <person name="Sugano S."/>
            <person name="Sato N."/>
            <person name="Nozaki H."/>
            <person name="Ogasawara N."/>
            <person name="Kohara Y."/>
            <person name="Kuroiwa T."/>
        </authorList>
    </citation>
    <scope>NUCLEOTIDE SEQUENCE [LARGE SCALE GENOMIC DNA]</scope>
    <source>
        <strain evidence="3 4">10D</strain>
    </source>
</reference>
<sequence length="237" mass="26455">MIERCGSSFCTAYIALSVLFDVYLVRFFLDAVKVALGLPKSAGEKLFSARLYKALQSTKKRSIPLFVRVISSSCDGTIWFFFPLLVGLVANSPFAWPLLLHCFLVPALAELVVKSIFRRPRPSHNTRHVFLAPGERFSFPSGHSTRAAAIACFWTRWLCCALSPRNVCLALCVHFWAISISLSRVTLGRHYPSDVIAGHLVGTLATIISQEVLLLDARLPPPWQLLHSNLLSRRFAN</sequence>
<proteinExistence type="predicted"/>
<keyword evidence="1" id="KW-0472">Membrane</keyword>
<dbReference type="Proteomes" id="UP000007014">
    <property type="component" value="Chromosome 17"/>
</dbReference>
<evidence type="ECO:0000256" key="1">
    <source>
        <dbReference type="SAM" id="Phobius"/>
    </source>
</evidence>
<feature type="transmembrane region" description="Helical" evidence="1">
    <location>
        <begin position="12"/>
        <end position="29"/>
    </location>
</feature>
<dbReference type="InterPro" id="IPR000326">
    <property type="entry name" value="PAP2/HPO"/>
</dbReference>
<evidence type="ECO:0000313" key="4">
    <source>
        <dbReference type="Proteomes" id="UP000007014"/>
    </source>
</evidence>
<dbReference type="EMBL" id="AP006499">
    <property type="protein sequence ID" value="BAM82036.1"/>
    <property type="molecule type" value="Genomic_DNA"/>
</dbReference>
<dbReference type="SUPFAM" id="SSF48317">
    <property type="entry name" value="Acid phosphatase/Vanadium-dependent haloperoxidase"/>
    <property type="match status" value="1"/>
</dbReference>
<dbReference type="KEGG" id="cme:CYME_CMQ127C"/>
<dbReference type="Gramene" id="CMQ127CT">
    <property type="protein sequence ID" value="CMQ127CT"/>
    <property type="gene ID" value="CMQ127C"/>
</dbReference>
<dbReference type="Pfam" id="PF01569">
    <property type="entry name" value="PAP2"/>
    <property type="match status" value="1"/>
</dbReference>
<dbReference type="Gene3D" id="1.20.144.10">
    <property type="entry name" value="Phosphatidic acid phosphatase type 2/haloperoxidase"/>
    <property type="match status" value="1"/>
</dbReference>
<protein>
    <recommendedName>
        <fullName evidence="2">Phosphatidic acid phosphatase type 2/haloperoxidase domain-containing protein</fullName>
    </recommendedName>
</protein>
<dbReference type="GeneID" id="16996547"/>
<keyword evidence="1" id="KW-0812">Transmembrane</keyword>
<dbReference type="PANTHER" id="PTHR14969">
    <property type="entry name" value="SPHINGOSINE-1-PHOSPHATE PHOSPHOHYDROLASE"/>
    <property type="match status" value="1"/>
</dbReference>
<evidence type="ECO:0000313" key="3">
    <source>
        <dbReference type="EMBL" id="BAM82036.1"/>
    </source>
</evidence>
<evidence type="ECO:0000259" key="2">
    <source>
        <dbReference type="SMART" id="SM00014"/>
    </source>
</evidence>
<dbReference type="PANTHER" id="PTHR14969:SF13">
    <property type="entry name" value="AT30094P"/>
    <property type="match status" value="1"/>
</dbReference>
<keyword evidence="1" id="KW-1133">Transmembrane helix</keyword>
<keyword evidence="4" id="KW-1185">Reference proteome</keyword>
<organism evidence="3 4">
    <name type="scientific">Cyanidioschyzon merolae (strain NIES-3377 / 10D)</name>
    <name type="common">Unicellular red alga</name>
    <dbReference type="NCBI Taxonomy" id="280699"/>
    <lineage>
        <taxon>Eukaryota</taxon>
        <taxon>Rhodophyta</taxon>
        <taxon>Bangiophyceae</taxon>
        <taxon>Cyanidiales</taxon>
        <taxon>Cyanidiaceae</taxon>
        <taxon>Cyanidioschyzon</taxon>
    </lineage>
</organism>
<name>M1UVK2_CYAM1</name>
<reference evidence="3 4" key="2">
    <citation type="journal article" date="2007" name="BMC Biol.">
        <title>A 100%-complete sequence reveals unusually simple genomic features in the hot-spring red alga Cyanidioschyzon merolae.</title>
        <authorList>
            <person name="Nozaki H."/>
            <person name="Takano H."/>
            <person name="Misumi O."/>
            <person name="Terasawa K."/>
            <person name="Matsuzaki M."/>
            <person name="Maruyama S."/>
            <person name="Nishida K."/>
            <person name="Yagisawa F."/>
            <person name="Yoshida Y."/>
            <person name="Fujiwara T."/>
            <person name="Takio S."/>
            <person name="Tamura K."/>
            <person name="Chung S.J."/>
            <person name="Nakamura S."/>
            <person name="Kuroiwa H."/>
            <person name="Tanaka K."/>
            <person name="Sato N."/>
            <person name="Kuroiwa T."/>
        </authorList>
    </citation>
    <scope>NUCLEOTIDE SEQUENCE [LARGE SCALE GENOMIC DNA]</scope>
    <source>
        <strain evidence="3 4">10D</strain>
    </source>
</reference>
<feature type="domain" description="Phosphatidic acid phosphatase type 2/haloperoxidase" evidence="2">
    <location>
        <begin position="98"/>
        <end position="210"/>
    </location>
</feature>